<keyword evidence="3" id="KW-0378">Hydrolase</keyword>
<keyword evidence="4" id="KW-0788">Thiol protease</keyword>
<dbReference type="Pfam" id="PF00877">
    <property type="entry name" value="NLPC_P60"/>
    <property type="match status" value="1"/>
</dbReference>
<evidence type="ECO:0000256" key="1">
    <source>
        <dbReference type="ARBA" id="ARBA00007074"/>
    </source>
</evidence>
<protein>
    <submittedName>
        <fullName evidence="7">NlpC/P60 family protein</fullName>
    </submittedName>
</protein>
<accession>A0A4U0SSE0</accession>
<dbReference type="RefSeq" id="WP_136721919.1">
    <property type="nucleotide sequence ID" value="NZ_SUMC01000002.1"/>
</dbReference>
<dbReference type="EMBL" id="SUMC01000002">
    <property type="protein sequence ID" value="TKA13050.1"/>
    <property type="molecule type" value="Genomic_DNA"/>
</dbReference>
<keyword evidence="8" id="KW-1185">Reference proteome</keyword>
<sequence length="275" mass="27986">MPLQTDTETETEQPSYIRRRRHATQPDNPHWVRRAGVAGGVIGTLALSGVSAASAADTTAPSPAETTAGIPVLNTATTAAQAAEAVDQSAVEIQLQAHQDAADAAALKTAKEQALRAAAAKAAAAKKAAAERKATTQAASRSSARTTLSSSTSTSTASGSVASVINFLKSQVGKAYVYGATGPSAYDCSGLTQAAFRTIGVDLPRTSEAQSTFGTPVSVSNVQVGDLLFWGGAGSAYHVAVYVGNGQYLDAANPGKGVVIQQMSNYMPTSAVRVA</sequence>
<evidence type="ECO:0000256" key="2">
    <source>
        <dbReference type="ARBA" id="ARBA00022670"/>
    </source>
</evidence>
<dbReference type="SUPFAM" id="SSF54001">
    <property type="entry name" value="Cysteine proteinases"/>
    <property type="match status" value="1"/>
</dbReference>
<dbReference type="AlphaFoldDB" id="A0A4U0SSE0"/>
<dbReference type="GO" id="GO:0006508">
    <property type="term" value="P:proteolysis"/>
    <property type="evidence" value="ECO:0007669"/>
    <property type="project" value="UniProtKB-KW"/>
</dbReference>
<evidence type="ECO:0000256" key="3">
    <source>
        <dbReference type="ARBA" id="ARBA00022801"/>
    </source>
</evidence>
<proteinExistence type="inferred from homology"/>
<feature type="domain" description="NlpC/P60" evidence="6">
    <location>
        <begin position="158"/>
        <end position="275"/>
    </location>
</feature>
<dbReference type="InterPro" id="IPR038765">
    <property type="entry name" value="Papain-like_cys_pep_sf"/>
</dbReference>
<dbReference type="InterPro" id="IPR000064">
    <property type="entry name" value="NLP_P60_dom"/>
</dbReference>
<name>A0A4U0SSE0_9ACTN</name>
<dbReference type="PANTHER" id="PTHR47053">
    <property type="entry name" value="MUREIN DD-ENDOPEPTIDASE MEPH-RELATED"/>
    <property type="match status" value="1"/>
</dbReference>
<dbReference type="PROSITE" id="PS51935">
    <property type="entry name" value="NLPC_P60"/>
    <property type="match status" value="1"/>
</dbReference>
<evidence type="ECO:0000313" key="8">
    <source>
        <dbReference type="Proteomes" id="UP000305778"/>
    </source>
</evidence>
<evidence type="ECO:0000259" key="6">
    <source>
        <dbReference type="PROSITE" id="PS51935"/>
    </source>
</evidence>
<evidence type="ECO:0000256" key="5">
    <source>
        <dbReference type="SAM" id="MobiDB-lite"/>
    </source>
</evidence>
<feature type="region of interest" description="Disordered" evidence="5">
    <location>
        <begin position="1"/>
        <end position="28"/>
    </location>
</feature>
<evidence type="ECO:0000313" key="7">
    <source>
        <dbReference type="EMBL" id="TKA13050.1"/>
    </source>
</evidence>
<gene>
    <name evidence="7" type="ORF">FCI23_03430</name>
</gene>
<feature type="region of interest" description="Disordered" evidence="5">
    <location>
        <begin position="134"/>
        <end position="157"/>
    </location>
</feature>
<dbReference type="InterPro" id="IPR051202">
    <property type="entry name" value="Peptidase_C40"/>
</dbReference>
<keyword evidence="2" id="KW-0645">Protease</keyword>
<reference evidence="7 8" key="1">
    <citation type="submission" date="2019-04" db="EMBL/GenBank/DDBJ databases">
        <title>Streptomyces oryziradicis sp. nov., a novel actinomycete isolated from rhizosphere soil of rice (Oryza sativa L.).</title>
        <authorList>
            <person name="Li C."/>
        </authorList>
    </citation>
    <scope>NUCLEOTIDE SEQUENCE [LARGE SCALE GENOMIC DNA]</scope>
    <source>
        <strain evidence="7 8">NEAU-C40</strain>
    </source>
</reference>
<dbReference type="OrthoDB" id="5177647at2"/>
<dbReference type="GO" id="GO:0008234">
    <property type="term" value="F:cysteine-type peptidase activity"/>
    <property type="evidence" value="ECO:0007669"/>
    <property type="project" value="UniProtKB-KW"/>
</dbReference>
<feature type="compositionally biased region" description="Low complexity" evidence="5">
    <location>
        <begin position="135"/>
        <end position="157"/>
    </location>
</feature>
<evidence type="ECO:0000256" key="4">
    <source>
        <dbReference type="ARBA" id="ARBA00022807"/>
    </source>
</evidence>
<dbReference type="Proteomes" id="UP000305778">
    <property type="component" value="Unassembled WGS sequence"/>
</dbReference>
<comment type="similarity">
    <text evidence="1">Belongs to the peptidase C40 family.</text>
</comment>
<organism evidence="7 8">
    <name type="scientific">Actinacidiphila oryziradicis</name>
    <dbReference type="NCBI Taxonomy" id="2571141"/>
    <lineage>
        <taxon>Bacteria</taxon>
        <taxon>Bacillati</taxon>
        <taxon>Actinomycetota</taxon>
        <taxon>Actinomycetes</taxon>
        <taxon>Kitasatosporales</taxon>
        <taxon>Streptomycetaceae</taxon>
        <taxon>Actinacidiphila</taxon>
    </lineage>
</organism>
<dbReference type="PANTHER" id="PTHR47053:SF1">
    <property type="entry name" value="MUREIN DD-ENDOPEPTIDASE MEPH-RELATED"/>
    <property type="match status" value="1"/>
</dbReference>
<dbReference type="Gene3D" id="3.90.1720.10">
    <property type="entry name" value="endopeptidase domain like (from Nostoc punctiforme)"/>
    <property type="match status" value="1"/>
</dbReference>
<comment type="caution">
    <text evidence="7">The sequence shown here is derived from an EMBL/GenBank/DDBJ whole genome shotgun (WGS) entry which is preliminary data.</text>
</comment>